<comment type="similarity">
    <text evidence="3">Belongs to the expansin family. Expansin A subfamily.</text>
</comment>
<dbReference type="GO" id="GO:0016020">
    <property type="term" value="C:membrane"/>
    <property type="evidence" value="ECO:0007669"/>
    <property type="project" value="UniProtKB-SubCell"/>
</dbReference>
<reference evidence="12 13" key="1">
    <citation type="journal article" date="2021" name="Hortic Res">
        <title>The domestication of Cucurbita argyrosperma as revealed by the genome of its wild relative.</title>
        <authorList>
            <person name="Barrera-Redondo J."/>
            <person name="Sanchez-de la Vega G."/>
            <person name="Aguirre-Liguori J.A."/>
            <person name="Castellanos-Morales G."/>
            <person name="Gutierrez-Guerrero Y.T."/>
            <person name="Aguirre-Dugua X."/>
            <person name="Aguirre-Planter E."/>
            <person name="Tenaillon M.I."/>
            <person name="Lira-Saade R."/>
            <person name="Eguiarte L.E."/>
        </authorList>
    </citation>
    <scope>NUCLEOTIDE SEQUENCE [LARGE SCALE GENOMIC DNA]</scope>
    <source>
        <strain evidence="12">JBR-2021</strain>
    </source>
</reference>
<dbReference type="GO" id="GO:0006367">
    <property type="term" value="P:transcription initiation at RNA polymerase II promoter"/>
    <property type="evidence" value="ECO:0007669"/>
    <property type="project" value="InterPro"/>
</dbReference>
<keyword evidence="13" id="KW-1185">Reference proteome</keyword>
<dbReference type="InterPro" id="IPR007112">
    <property type="entry name" value="Expansin/allergen_DPBB_dom"/>
</dbReference>
<evidence type="ECO:0000256" key="9">
    <source>
        <dbReference type="SAM" id="MobiDB-lite"/>
    </source>
</evidence>
<evidence type="ECO:0000256" key="7">
    <source>
        <dbReference type="ARBA" id="ARBA00023136"/>
    </source>
</evidence>
<dbReference type="PROSITE" id="PS50842">
    <property type="entry name" value="EXPANSIN_EG45"/>
    <property type="match status" value="1"/>
</dbReference>
<gene>
    <name evidence="12" type="primary">EXPA6</name>
    <name evidence="12" type="ORF">SDJN03_07618</name>
</gene>
<name>A0AAV6NTA5_9ROSI</name>
<evidence type="ECO:0000259" key="11">
    <source>
        <dbReference type="PROSITE" id="PS50842"/>
    </source>
</evidence>
<dbReference type="SMART" id="SM01370">
    <property type="entry name" value="TAFII55_N"/>
    <property type="match status" value="1"/>
</dbReference>
<dbReference type="CDD" id="cd22274">
    <property type="entry name" value="DPBB_EXPA_N"/>
    <property type="match status" value="1"/>
</dbReference>
<feature type="compositionally biased region" description="Low complexity" evidence="9">
    <location>
        <begin position="435"/>
        <end position="445"/>
    </location>
</feature>
<dbReference type="Pfam" id="PF03330">
    <property type="entry name" value="DPBB_1"/>
    <property type="match status" value="1"/>
</dbReference>
<keyword evidence="7" id="KW-0472">Membrane</keyword>
<feature type="compositionally biased region" description="Basic and acidic residues" evidence="9">
    <location>
        <begin position="419"/>
        <end position="431"/>
    </location>
</feature>
<dbReference type="FunFam" id="2.40.40.10:FF:000001">
    <property type="entry name" value="Expansin"/>
    <property type="match status" value="1"/>
</dbReference>
<evidence type="ECO:0000256" key="4">
    <source>
        <dbReference type="ARBA" id="ARBA00022512"/>
    </source>
</evidence>
<evidence type="ECO:0000256" key="1">
    <source>
        <dbReference type="ARBA" id="ARBA00004170"/>
    </source>
</evidence>
<comment type="subcellular location">
    <subcellularLocation>
        <location evidence="1">Membrane</location>
        <topology evidence="1">Peripheral membrane protein</topology>
    </subcellularLocation>
    <subcellularLocation>
        <location evidence="2">Secreted</location>
        <location evidence="2">Cell wall</location>
    </subcellularLocation>
</comment>
<feature type="domain" description="Expansin-like EG45" evidence="11">
    <location>
        <begin position="52"/>
        <end position="166"/>
    </location>
</feature>
<dbReference type="GO" id="GO:0005669">
    <property type="term" value="C:transcription factor TFIID complex"/>
    <property type="evidence" value="ECO:0007669"/>
    <property type="project" value="InterPro"/>
</dbReference>
<dbReference type="CDD" id="cd08047">
    <property type="entry name" value="TAF7"/>
    <property type="match status" value="1"/>
</dbReference>
<dbReference type="Pfam" id="PF04658">
    <property type="entry name" value="TAFII55_N"/>
    <property type="match status" value="1"/>
</dbReference>
<dbReference type="InterPro" id="IPR009009">
    <property type="entry name" value="RlpA-like_DPBB"/>
</dbReference>
<organism evidence="12 13">
    <name type="scientific">Cucurbita argyrosperma subsp. sororia</name>
    <dbReference type="NCBI Taxonomy" id="37648"/>
    <lineage>
        <taxon>Eukaryota</taxon>
        <taxon>Viridiplantae</taxon>
        <taxon>Streptophyta</taxon>
        <taxon>Embryophyta</taxon>
        <taxon>Tracheophyta</taxon>
        <taxon>Spermatophyta</taxon>
        <taxon>Magnoliopsida</taxon>
        <taxon>eudicotyledons</taxon>
        <taxon>Gunneridae</taxon>
        <taxon>Pentapetalae</taxon>
        <taxon>rosids</taxon>
        <taxon>fabids</taxon>
        <taxon>Cucurbitales</taxon>
        <taxon>Cucurbitaceae</taxon>
        <taxon>Cucurbiteae</taxon>
        <taxon>Cucurbita</taxon>
    </lineage>
</organism>
<keyword evidence="8" id="KW-0961">Cell wall biogenesis/degradation</keyword>
<dbReference type="GO" id="GO:0009664">
    <property type="term" value="P:plant-type cell wall organization"/>
    <property type="evidence" value="ECO:0007669"/>
    <property type="project" value="InterPro"/>
</dbReference>
<evidence type="ECO:0000256" key="3">
    <source>
        <dbReference type="ARBA" id="ARBA00005392"/>
    </source>
</evidence>
<dbReference type="SMART" id="SM00837">
    <property type="entry name" value="DPBB_1"/>
    <property type="match status" value="1"/>
</dbReference>
<evidence type="ECO:0000256" key="8">
    <source>
        <dbReference type="ARBA" id="ARBA00023316"/>
    </source>
</evidence>
<feature type="region of interest" description="Disordered" evidence="9">
    <location>
        <begin position="413"/>
        <end position="470"/>
    </location>
</feature>
<accession>A0AAV6NTA5</accession>
<feature type="non-terminal residue" evidence="12">
    <location>
        <position position="1"/>
    </location>
</feature>
<evidence type="ECO:0000313" key="12">
    <source>
        <dbReference type="EMBL" id="KAG6602385.1"/>
    </source>
</evidence>
<evidence type="ECO:0000256" key="10">
    <source>
        <dbReference type="SAM" id="SignalP"/>
    </source>
</evidence>
<feature type="chain" id="PRO_5043899441" evidence="10">
    <location>
        <begin position="23"/>
        <end position="470"/>
    </location>
</feature>
<proteinExistence type="inferred from homology"/>
<evidence type="ECO:0000256" key="6">
    <source>
        <dbReference type="ARBA" id="ARBA00022729"/>
    </source>
</evidence>
<protein>
    <submittedName>
        <fullName evidence="12">Expansin-A6</fullName>
    </submittedName>
</protein>
<comment type="caution">
    <text evidence="12">The sequence shown here is derived from an EMBL/GenBank/DDBJ whole genome shotgun (WGS) entry which is preliminary data.</text>
</comment>
<dbReference type="PANTHER" id="PTHR31867">
    <property type="entry name" value="EXPANSIN-A15"/>
    <property type="match status" value="1"/>
</dbReference>
<dbReference type="EMBL" id="JAGKQH010000004">
    <property type="protein sequence ID" value="KAG6602385.1"/>
    <property type="molecule type" value="Genomic_DNA"/>
</dbReference>
<evidence type="ECO:0000256" key="5">
    <source>
        <dbReference type="ARBA" id="ARBA00022525"/>
    </source>
</evidence>
<keyword evidence="5" id="KW-0964">Secreted</keyword>
<dbReference type="InterPro" id="IPR002963">
    <property type="entry name" value="Expansin"/>
</dbReference>
<sequence>MAATVSTALLSFLLIMSLAVECREHKGVYGGGPWQSAHATFYGGNDASGTMGGACGYGNLYSQGYGVNTAALSTALFNDGSSCGACFEIKCVNDPQWCHAGNPSIFVTATNFCPPNYALPNDNGGWCNPPRPHFDLSMPMFLKIAQYRAGIVPVSFRRVGCRREGGMRFTMNGFKYFNLVLITNVAGAGDIVSYLSTLSPALSVPLDFSLSQLSPRFLPRRRQPSIVGDGFCIVDLVQGLLKAHSTGYKKPDTNTPFKNTSFIDFDSEFMEEQFVLRVPPSVAERIERLLNENASSSEDPSLDLSFSEDGRSGTFAIGDDHFPASLLDLPCVVESYKTYDDTVLIKAADIAQMIMVREPGDPAPDSTEYRHGLTPPMRDARKRRFRREPDLNPELVRRVEKDLLNIMAGGTTENADVGVAEHQDDRHENSHHASAKPASTPAAKPDVMETETTVREPERSDSDDSDHSID</sequence>
<dbReference type="AlphaFoldDB" id="A0AAV6NTA5"/>
<feature type="signal peptide" evidence="10">
    <location>
        <begin position="1"/>
        <end position="22"/>
    </location>
</feature>
<evidence type="ECO:0000313" key="13">
    <source>
        <dbReference type="Proteomes" id="UP000685013"/>
    </source>
</evidence>
<evidence type="ECO:0000256" key="2">
    <source>
        <dbReference type="ARBA" id="ARBA00004191"/>
    </source>
</evidence>
<feature type="compositionally biased region" description="Basic and acidic residues" evidence="9">
    <location>
        <begin position="452"/>
        <end position="470"/>
    </location>
</feature>
<dbReference type="InterPro" id="IPR006751">
    <property type="entry name" value="TAFII55_prot_cons_reg"/>
</dbReference>
<keyword evidence="4" id="KW-0134">Cell wall</keyword>
<keyword evidence="6 10" id="KW-0732">Signal</keyword>
<dbReference type="Proteomes" id="UP000685013">
    <property type="component" value="Chromosome 4"/>
</dbReference>